<sequence length="193" mass="22462">MKFIINTLVEQLINNNIIERKMKQEYFYALEVFFEKLIIYISILIISVYLDLLIPTLIFLVFFCGLRSRTGGYHLNTYLKCFIGTVGIYVMFAKWLYPWLNKNINYIFPILFFSLVFIFTIGAVNHPNINWSKTELEETKKASRAMIFLQCISIISFTVLGVHKDCIIFATLGVMLCAILLIAAKICKQEVRE</sequence>
<gene>
    <name evidence="9" type="ORF">V6984_19675</name>
</gene>
<feature type="transmembrane region" description="Helical" evidence="8">
    <location>
        <begin position="103"/>
        <end position="124"/>
    </location>
</feature>
<keyword evidence="1" id="KW-1003">Cell membrane</keyword>
<evidence type="ECO:0000256" key="6">
    <source>
        <dbReference type="ARBA" id="ARBA00022989"/>
    </source>
</evidence>
<evidence type="ECO:0000313" key="9">
    <source>
        <dbReference type="EMBL" id="XAH73694.1"/>
    </source>
</evidence>
<keyword evidence="6 8" id="KW-1133">Transmembrane helix</keyword>
<feature type="transmembrane region" description="Helical" evidence="8">
    <location>
        <begin position="78"/>
        <end position="97"/>
    </location>
</feature>
<dbReference type="InterPro" id="IPR006741">
    <property type="entry name" value="AgrB"/>
</dbReference>
<evidence type="ECO:0000313" key="10">
    <source>
        <dbReference type="Proteomes" id="UP001451571"/>
    </source>
</evidence>
<keyword evidence="4 8" id="KW-0812">Transmembrane</keyword>
<feature type="transmembrane region" description="Helical" evidence="8">
    <location>
        <begin position="145"/>
        <end position="162"/>
    </location>
</feature>
<keyword evidence="3" id="KW-0645">Protease</keyword>
<protein>
    <submittedName>
        <fullName evidence="9">Accessory gene regulator B family protein</fullName>
    </submittedName>
</protein>
<dbReference type="EMBL" id="CP146256">
    <property type="protein sequence ID" value="XAH73694.1"/>
    <property type="molecule type" value="Genomic_DNA"/>
</dbReference>
<dbReference type="Pfam" id="PF04647">
    <property type="entry name" value="AgrB"/>
    <property type="match status" value="1"/>
</dbReference>
<feature type="transmembrane region" description="Helical" evidence="8">
    <location>
        <begin position="37"/>
        <end position="66"/>
    </location>
</feature>
<keyword evidence="10" id="KW-1185">Reference proteome</keyword>
<evidence type="ECO:0000256" key="8">
    <source>
        <dbReference type="SAM" id="Phobius"/>
    </source>
</evidence>
<keyword evidence="7 8" id="KW-0472">Membrane</keyword>
<dbReference type="SMART" id="SM00793">
    <property type="entry name" value="AgrB"/>
    <property type="match status" value="1"/>
</dbReference>
<evidence type="ECO:0000256" key="1">
    <source>
        <dbReference type="ARBA" id="ARBA00022475"/>
    </source>
</evidence>
<proteinExistence type="predicted"/>
<evidence type="ECO:0000256" key="5">
    <source>
        <dbReference type="ARBA" id="ARBA00022801"/>
    </source>
</evidence>
<dbReference type="Proteomes" id="UP001451571">
    <property type="component" value="Chromosome"/>
</dbReference>
<evidence type="ECO:0000256" key="7">
    <source>
        <dbReference type="ARBA" id="ARBA00023136"/>
    </source>
</evidence>
<keyword evidence="5" id="KW-0378">Hydrolase</keyword>
<evidence type="ECO:0000256" key="2">
    <source>
        <dbReference type="ARBA" id="ARBA00022654"/>
    </source>
</evidence>
<name>A0ABZ3EWP3_9FIRM</name>
<keyword evidence="2" id="KW-0673">Quorum sensing</keyword>
<evidence type="ECO:0000256" key="3">
    <source>
        <dbReference type="ARBA" id="ARBA00022670"/>
    </source>
</evidence>
<feature type="transmembrane region" description="Helical" evidence="8">
    <location>
        <begin position="168"/>
        <end position="187"/>
    </location>
</feature>
<evidence type="ECO:0000256" key="4">
    <source>
        <dbReference type="ARBA" id="ARBA00022692"/>
    </source>
</evidence>
<dbReference type="RefSeq" id="WP_342757297.1">
    <property type="nucleotide sequence ID" value="NZ_CP146256.1"/>
</dbReference>
<organism evidence="9 10">
    <name type="scientific">Kineothrix sedimenti</name>
    <dbReference type="NCBI Taxonomy" id="3123317"/>
    <lineage>
        <taxon>Bacteria</taxon>
        <taxon>Bacillati</taxon>
        <taxon>Bacillota</taxon>
        <taxon>Clostridia</taxon>
        <taxon>Lachnospirales</taxon>
        <taxon>Lachnospiraceae</taxon>
        <taxon>Kineothrix</taxon>
    </lineage>
</organism>
<reference evidence="9 10" key="1">
    <citation type="submission" date="2024-02" db="EMBL/GenBank/DDBJ databases">
        <title>Bacterial strain from lacustrine sediment.</title>
        <authorList>
            <person name="Petit C."/>
            <person name="Fadhlaoui K."/>
        </authorList>
    </citation>
    <scope>NUCLEOTIDE SEQUENCE [LARGE SCALE GENOMIC DNA]</scope>
    <source>
        <strain evidence="9 10">IPX-CK</strain>
    </source>
</reference>
<accession>A0ABZ3EWP3</accession>